<dbReference type="RefSeq" id="WP_169947581.1">
    <property type="nucleotide sequence ID" value="NZ_CP053015.1"/>
</dbReference>
<dbReference type="SUPFAM" id="SSF54637">
    <property type="entry name" value="Thioesterase/thiol ester dehydrase-isomerase"/>
    <property type="match status" value="1"/>
</dbReference>
<sequence length="169" mass="18361">MSDAPPTFVFDPARMFRTMEKYGHSHALGLKYVAHGQDWAEIRMPWKAELVGDAAAQTLSTGAIIGLMDMCAGVSVWTRLSVFRPQATLDLRIDYMRAAAPRADLVAHCECYRVARDIAFVRGLAHDGDMADPVATMAASFMFTGPPMPPRGSKGNPLPDHAAKAERGA</sequence>
<evidence type="ECO:0000313" key="3">
    <source>
        <dbReference type="EMBL" id="QJQ33381.1"/>
    </source>
</evidence>
<evidence type="ECO:0000256" key="1">
    <source>
        <dbReference type="SAM" id="MobiDB-lite"/>
    </source>
</evidence>
<dbReference type="Pfam" id="PF03061">
    <property type="entry name" value="4HBT"/>
    <property type="match status" value="1"/>
</dbReference>
<organism evidence="3 4">
    <name type="scientific">Sphingomonas lacunae</name>
    <dbReference type="NCBI Taxonomy" id="2698828"/>
    <lineage>
        <taxon>Bacteria</taxon>
        <taxon>Pseudomonadati</taxon>
        <taxon>Pseudomonadota</taxon>
        <taxon>Alphaproteobacteria</taxon>
        <taxon>Sphingomonadales</taxon>
        <taxon>Sphingomonadaceae</taxon>
        <taxon>Sphingomonas</taxon>
    </lineage>
</organism>
<dbReference type="Proteomes" id="UP000503018">
    <property type="component" value="Chromosome"/>
</dbReference>
<protein>
    <submittedName>
        <fullName evidence="3">PaaI family thioesterase</fullName>
    </submittedName>
</protein>
<keyword evidence="4" id="KW-1185">Reference proteome</keyword>
<dbReference type="KEGG" id="slan:GV829_13820"/>
<name>A0A6M4B1T2_9SPHN</name>
<evidence type="ECO:0000313" key="4">
    <source>
        <dbReference type="Proteomes" id="UP000503018"/>
    </source>
</evidence>
<dbReference type="CDD" id="cd03443">
    <property type="entry name" value="PaaI_thioesterase"/>
    <property type="match status" value="1"/>
</dbReference>
<dbReference type="AlphaFoldDB" id="A0A6M4B1T2"/>
<dbReference type="GO" id="GO:0016790">
    <property type="term" value="F:thiolester hydrolase activity"/>
    <property type="evidence" value="ECO:0007669"/>
    <property type="project" value="UniProtKB-ARBA"/>
</dbReference>
<accession>A0A6M4B1T2</accession>
<dbReference type="EMBL" id="CP053015">
    <property type="protein sequence ID" value="QJQ33381.1"/>
    <property type="molecule type" value="Genomic_DNA"/>
</dbReference>
<evidence type="ECO:0000259" key="2">
    <source>
        <dbReference type="Pfam" id="PF03061"/>
    </source>
</evidence>
<dbReference type="Gene3D" id="3.10.129.10">
    <property type="entry name" value="Hotdog Thioesterase"/>
    <property type="match status" value="1"/>
</dbReference>
<dbReference type="InterPro" id="IPR029069">
    <property type="entry name" value="HotDog_dom_sf"/>
</dbReference>
<proteinExistence type="predicted"/>
<reference evidence="3 4" key="1">
    <citation type="submission" date="2020-01" db="EMBL/GenBank/DDBJ databases">
        <title>Sphingomonas sp. strain CSW-10.</title>
        <authorList>
            <person name="Chen W.-M."/>
        </authorList>
    </citation>
    <scope>NUCLEOTIDE SEQUENCE [LARGE SCALE GENOMIC DNA]</scope>
    <source>
        <strain evidence="3 4">CSW-10</strain>
    </source>
</reference>
<gene>
    <name evidence="3" type="ORF">GV829_13820</name>
</gene>
<dbReference type="InterPro" id="IPR006683">
    <property type="entry name" value="Thioestr_dom"/>
</dbReference>
<feature type="domain" description="Thioesterase" evidence="2">
    <location>
        <begin position="58"/>
        <end position="130"/>
    </location>
</feature>
<feature type="region of interest" description="Disordered" evidence="1">
    <location>
        <begin position="145"/>
        <end position="169"/>
    </location>
</feature>